<sequence>MSVIIREPLYNGLLEGPRSQRQVNAALATAALLQLPQCQHLMVYDIWTPITNRTESSQLDQQPARNSVRRMMNTFESLEVLMSFFEETIPTITQLDTKLTDKQPLDISRERSSPVSRSSRFRVSGMTAYVCHLVSIFEMLRESLEGLLISHKSAITHVLNSKFPKLRGYQTRDEVIANILSQDLFAKAPIQLIALDSHTVYCWKRPFLINPFAQLSSLKKLVFLHACL</sequence>
<dbReference type="VEuPathDB" id="FungiDB:PSTT_00550"/>
<protein>
    <submittedName>
        <fullName evidence="1">Uncharacterized protein</fullName>
    </submittedName>
</protein>
<reference evidence="1" key="1">
    <citation type="submission" date="2017-12" db="EMBL/GenBank/DDBJ databases">
        <title>Gene loss provides genomic basis for host adaptation in cereal stripe rust fungi.</title>
        <authorList>
            <person name="Xia C."/>
        </authorList>
    </citation>
    <scope>NUCLEOTIDE SEQUENCE [LARGE SCALE GENOMIC DNA]</scope>
    <source>
        <strain evidence="1">93-210</strain>
    </source>
</reference>
<dbReference type="AlphaFoldDB" id="A0A2S4W6C4"/>
<evidence type="ECO:0000313" key="1">
    <source>
        <dbReference type="EMBL" id="POW17325.1"/>
    </source>
</evidence>
<organism evidence="1 2">
    <name type="scientific">Puccinia striiformis</name>
    <dbReference type="NCBI Taxonomy" id="27350"/>
    <lineage>
        <taxon>Eukaryota</taxon>
        <taxon>Fungi</taxon>
        <taxon>Dikarya</taxon>
        <taxon>Basidiomycota</taxon>
        <taxon>Pucciniomycotina</taxon>
        <taxon>Pucciniomycetes</taxon>
        <taxon>Pucciniales</taxon>
        <taxon>Pucciniaceae</taxon>
        <taxon>Puccinia</taxon>
    </lineage>
</organism>
<accession>A0A2S4W6C4</accession>
<dbReference type="Proteomes" id="UP000239156">
    <property type="component" value="Unassembled WGS sequence"/>
</dbReference>
<comment type="caution">
    <text evidence="1">The sequence shown here is derived from an EMBL/GenBank/DDBJ whole genome shotgun (WGS) entry which is preliminary data.</text>
</comment>
<gene>
    <name evidence="1" type="ORF">PSTT_00550</name>
</gene>
<keyword evidence="2" id="KW-1185">Reference proteome</keyword>
<evidence type="ECO:0000313" key="2">
    <source>
        <dbReference type="Proteomes" id="UP000239156"/>
    </source>
</evidence>
<feature type="non-terminal residue" evidence="1">
    <location>
        <position position="228"/>
    </location>
</feature>
<dbReference type="EMBL" id="PKSL01000003">
    <property type="protein sequence ID" value="POW17325.1"/>
    <property type="molecule type" value="Genomic_DNA"/>
</dbReference>
<proteinExistence type="predicted"/>
<name>A0A2S4W6C4_9BASI</name>